<dbReference type="Proteomes" id="UP000199727">
    <property type="component" value="Unassembled WGS sequence"/>
</dbReference>
<dbReference type="GO" id="GO:0000460">
    <property type="term" value="P:maturation of 5.8S rRNA"/>
    <property type="evidence" value="ECO:0007669"/>
    <property type="project" value="TreeGrafter"/>
</dbReference>
<dbReference type="OrthoDB" id="1421013at2759"/>
<comment type="caution">
    <text evidence="7">The sequence shown here is derived from an EMBL/GenBank/DDBJ whole genome shotgun (WGS) entry which is preliminary data.</text>
</comment>
<evidence type="ECO:0000256" key="5">
    <source>
        <dbReference type="ARBA" id="ARBA00023242"/>
    </source>
</evidence>
<evidence type="ECO:0000256" key="1">
    <source>
        <dbReference type="ARBA" id="ARBA00004123"/>
    </source>
</evidence>
<comment type="subcellular location">
    <subcellularLocation>
        <location evidence="1 6">Nucleus</location>
    </subcellularLocation>
</comment>
<dbReference type="EMBL" id="AMKT01000005">
    <property type="protein sequence ID" value="OXG30358.1"/>
    <property type="molecule type" value="Genomic_DNA"/>
</dbReference>
<dbReference type="AlphaFoldDB" id="A0A854QIZ5"/>
<evidence type="ECO:0000256" key="6">
    <source>
        <dbReference type="RuleBase" id="RU368003"/>
    </source>
</evidence>
<reference evidence="7 8" key="1">
    <citation type="submission" date="2017-06" db="EMBL/GenBank/DDBJ databases">
        <title>Global population genomics of the pathogenic fungus Cryptococcus neoformans var. grubii.</title>
        <authorList>
            <person name="Cuomo C."/>
            <person name="Litvintseva A."/>
            <person name="Chen Y."/>
            <person name="Young S."/>
            <person name="Zeng Q."/>
            <person name="Chapman S."/>
            <person name="Gujja S."/>
            <person name="Saif S."/>
            <person name="Birren B."/>
        </authorList>
    </citation>
    <scope>NUCLEOTIDE SEQUENCE [LARGE SCALE GENOMIC DNA]</scope>
    <source>
        <strain evidence="7 8">Tu259-1</strain>
    </source>
</reference>
<accession>A0A854QIZ5</accession>
<dbReference type="GO" id="GO:0000178">
    <property type="term" value="C:exosome (RNase complex)"/>
    <property type="evidence" value="ECO:0007669"/>
    <property type="project" value="TreeGrafter"/>
</dbReference>
<dbReference type="GO" id="GO:0005730">
    <property type="term" value="C:nucleolus"/>
    <property type="evidence" value="ECO:0007669"/>
    <property type="project" value="TreeGrafter"/>
</dbReference>
<evidence type="ECO:0000313" key="7">
    <source>
        <dbReference type="EMBL" id="OXG30358.1"/>
    </source>
</evidence>
<dbReference type="InterPro" id="IPR007146">
    <property type="entry name" value="Sas10/Utp3/C1D"/>
</dbReference>
<organism evidence="7 8">
    <name type="scientific">Cryptococcus neoformans Tu259-1</name>
    <dbReference type="NCBI Taxonomy" id="1230072"/>
    <lineage>
        <taxon>Eukaryota</taxon>
        <taxon>Fungi</taxon>
        <taxon>Dikarya</taxon>
        <taxon>Basidiomycota</taxon>
        <taxon>Agaricomycotina</taxon>
        <taxon>Tremellomycetes</taxon>
        <taxon>Tremellales</taxon>
        <taxon>Cryptococcaceae</taxon>
        <taxon>Cryptococcus</taxon>
        <taxon>Cryptococcus neoformans species complex</taxon>
    </lineage>
</organism>
<comment type="function">
    <text evidence="6">Required for exosome-dependent processing of pre-rRNA and small nucleolar RNA (snRNA) precursors. Involved in processing of 35S pre-rRNA at the A0, A1 and A2 sites.</text>
</comment>
<keyword evidence="5 6" id="KW-0539">Nucleus</keyword>
<dbReference type="PANTHER" id="PTHR15341:SF3">
    <property type="entry name" value="NUCLEAR NUCLEIC ACID-BINDING PROTEIN C1D"/>
    <property type="match status" value="1"/>
</dbReference>
<evidence type="ECO:0000256" key="3">
    <source>
        <dbReference type="ARBA" id="ARBA00022552"/>
    </source>
</evidence>
<evidence type="ECO:0000256" key="4">
    <source>
        <dbReference type="ARBA" id="ARBA00022884"/>
    </source>
</evidence>
<dbReference type="PANTHER" id="PTHR15341">
    <property type="entry name" value="SUN-COR STEROID HORMONE RECEPTOR CO-REPRESSOR"/>
    <property type="match status" value="1"/>
</dbReference>
<dbReference type="GO" id="GO:0003723">
    <property type="term" value="F:RNA binding"/>
    <property type="evidence" value="ECO:0007669"/>
    <property type="project" value="UniProtKB-UniRule"/>
</dbReference>
<dbReference type="GO" id="GO:0010468">
    <property type="term" value="P:regulation of gene expression"/>
    <property type="evidence" value="ECO:0007669"/>
    <property type="project" value="TreeGrafter"/>
</dbReference>
<evidence type="ECO:0000313" key="8">
    <source>
        <dbReference type="Proteomes" id="UP000199727"/>
    </source>
</evidence>
<dbReference type="Pfam" id="PF04000">
    <property type="entry name" value="Sas10_Utp3"/>
    <property type="match status" value="1"/>
</dbReference>
<keyword evidence="3 6" id="KW-0698">rRNA processing</keyword>
<evidence type="ECO:0000256" key="2">
    <source>
        <dbReference type="ARBA" id="ARBA00009154"/>
    </source>
</evidence>
<name>A0A854QIZ5_CRYNE</name>
<dbReference type="InterPro" id="IPR011082">
    <property type="entry name" value="Exosome-assoc_fac/DNA_repair"/>
</dbReference>
<proteinExistence type="inferred from homology"/>
<comment type="similarity">
    <text evidence="2 6">Belongs to the C1D family.</text>
</comment>
<gene>
    <name evidence="7" type="ORF">C361_00191</name>
</gene>
<keyword evidence="4 6" id="KW-0694">RNA-binding</keyword>
<dbReference type="GO" id="GO:0003677">
    <property type="term" value="F:DNA binding"/>
    <property type="evidence" value="ECO:0007669"/>
    <property type="project" value="TreeGrafter"/>
</dbReference>
<sequence length="208" mass="23251">METMSESSPKVTLSALNESLDALEAALAPLEAKPWSQTVGNLSPLERTKMDVLGAYLINDLVWVYLKTKGIDPTKHDVTAELERIKTYYSKVSSAEGHEEIRPKVDTAAAHRFVTSSIPRAQHLPPTTSAELAANERALRLAEEEEEESIRRLGKPSRFRHIQERGELKLIPGQEVETIGDDDVMIGEDGQREAENFLREFANEVEGR</sequence>
<protein>
    <recommendedName>
        <fullName evidence="6">Exosome complex protein</fullName>
    </recommendedName>
</protein>